<evidence type="ECO:0000256" key="11">
    <source>
        <dbReference type="RuleBase" id="RU000488"/>
    </source>
</evidence>
<evidence type="ECO:0000313" key="14">
    <source>
        <dbReference type="Proteomes" id="UP000182444"/>
    </source>
</evidence>
<dbReference type="InterPro" id="IPR050567">
    <property type="entry name" value="Mitochondrial_Carrier"/>
</dbReference>
<dbReference type="VEuPathDB" id="FungiDB:YALI1_E33372g"/>
<evidence type="ECO:0000256" key="1">
    <source>
        <dbReference type="ARBA" id="ARBA00004448"/>
    </source>
</evidence>
<keyword evidence="7" id="KW-1133">Transmembrane helix</keyword>
<evidence type="ECO:0000256" key="6">
    <source>
        <dbReference type="ARBA" id="ARBA00022792"/>
    </source>
</evidence>
<sequence>MSDDSITRKLKDITAGFVGGAAQVLIGQPFDLVKVRIQTGQYKTPLEAFTKTLATEGPLAFYRGTSGPLFGVGACVSIQFYTFHEAKRFFLRLDGKKSDNVFDLTYPQIYLSGASAGVVNTIVASPIEQLRILAQTTKSTTHQGVIGMFNQVYGHYGLKGIYRGVGVTLLREAQGYGMWFLSFEFLIKQVCERTHTERKNLPAWQLLSCGALAGQVLWLSCYPLDVIKSKVQSDSFTHPKYKGALDALRQTLKTDGVAGLFRGLSPTLLRAIPASAGTFAAVEMTMRLLG</sequence>
<evidence type="ECO:0000256" key="5">
    <source>
        <dbReference type="ARBA" id="ARBA00022737"/>
    </source>
</evidence>
<evidence type="ECO:0000313" key="13">
    <source>
        <dbReference type="EMBL" id="RDW27529.1"/>
    </source>
</evidence>
<dbReference type="RefSeq" id="XP_504499.1">
    <property type="nucleotide sequence ID" value="XM_504499.1"/>
</dbReference>
<feature type="repeat" description="Solcar" evidence="10">
    <location>
        <begin position="201"/>
        <end position="288"/>
    </location>
</feature>
<evidence type="ECO:0000313" key="12">
    <source>
        <dbReference type="EMBL" id="AOW06077.1"/>
    </source>
</evidence>
<reference evidence="12 14" key="1">
    <citation type="journal article" date="2016" name="PLoS ONE">
        <title>Sequence Assembly of Yarrowia lipolytica Strain W29/CLIB89 Shows Transposable Element Diversity.</title>
        <authorList>
            <person name="Magnan C."/>
            <person name="Yu J."/>
            <person name="Chang I."/>
            <person name="Jahn E."/>
            <person name="Kanomata Y."/>
            <person name="Wu J."/>
            <person name="Zeller M."/>
            <person name="Oakes M."/>
            <person name="Baldi P."/>
            <person name="Sandmeyer S."/>
        </authorList>
    </citation>
    <scope>NUCLEOTIDE SEQUENCE [LARGE SCALE GENOMIC DNA]</scope>
    <source>
        <strain evidence="12">CLIB89</strain>
        <strain evidence="14">CLIB89(W29)</strain>
    </source>
</reference>
<name>A0A1D8NKB9_YARLL</name>
<evidence type="ECO:0000256" key="4">
    <source>
        <dbReference type="ARBA" id="ARBA00022692"/>
    </source>
</evidence>
<feature type="repeat" description="Solcar" evidence="10">
    <location>
        <begin position="7"/>
        <end position="89"/>
    </location>
</feature>
<comment type="similarity">
    <text evidence="2 11">Belongs to the mitochondrial carrier (TC 2.A.29) family.</text>
</comment>
<dbReference type="EMBL" id="CP017557">
    <property type="protein sequence ID" value="AOW06077.1"/>
    <property type="molecule type" value="Genomic_DNA"/>
</dbReference>
<accession>A0A1D8NKB9</accession>
<evidence type="ECO:0000256" key="3">
    <source>
        <dbReference type="ARBA" id="ARBA00022448"/>
    </source>
</evidence>
<dbReference type="SUPFAM" id="SSF103506">
    <property type="entry name" value="Mitochondrial carrier"/>
    <property type="match status" value="1"/>
</dbReference>
<evidence type="ECO:0000256" key="10">
    <source>
        <dbReference type="PROSITE-ProRule" id="PRU00282"/>
    </source>
</evidence>
<evidence type="ECO:0000256" key="7">
    <source>
        <dbReference type="ARBA" id="ARBA00022989"/>
    </source>
</evidence>
<evidence type="ECO:0000256" key="2">
    <source>
        <dbReference type="ARBA" id="ARBA00006375"/>
    </source>
</evidence>
<dbReference type="Pfam" id="PF00153">
    <property type="entry name" value="Mito_carr"/>
    <property type="match status" value="3"/>
</dbReference>
<keyword evidence="3 11" id="KW-0813">Transport</keyword>
<dbReference type="Proteomes" id="UP000182444">
    <property type="component" value="Chromosome 1E"/>
</dbReference>
<dbReference type="eggNOG" id="KOG0758">
    <property type="taxonomic scope" value="Eukaryota"/>
</dbReference>
<proteinExistence type="inferred from homology"/>
<dbReference type="PANTHER" id="PTHR45624">
    <property type="entry name" value="MITOCHONDRIAL BASIC AMINO ACIDS TRANSPORTER-RELATED"/>
    <property type="match status" value="1"/>
</dbReference>
<keyword evidence="8" id="KW-0496">Mitochondrion</keyword>
<dbReference type="KEGG" id="yli:2911606"/>
<feature type="repeat" description="Solcar" evidence="10">
    <location>
        <begin position="104"/>
        <end position="189"/>
    </location>
</feature>
<gene>
    <name evidence="13" type="ORF">B0I71DRAFT_128936</name>
    <name evidence="12" type="ORF">YALI1_E33372g</name>
</gene>
<evidence type="ECO:0000256" key="9">
    <source>
        <dbReference type="ARBA" id="ARBA00023136"/>
    </source>
</evidence>
<comment type="subcellular location">
    <subcellularLocation>
        <location evidence="1">Mitochondrion inner membrane</location>
        <topology evidence="1">Multi-pass membrane protein</topology>
    </subcellularLocation>
</comment>
<protein>
    <submittedName>
        <fullName evidence="13">Mitochondrial carrier domain-containing protein</fullName>
    </submittedName>
</protein>
<dbReference type="VEuPathDB" id="FungiDB:YALI0_E28270g"/>
<organism evidence="12 14">
    <name type="scientific">Yarrowia lipolytica</name>
    <name type="common">Candida lipolytica</name>
    <dbReference type="NCBI Taxonomy" id="4952"/>
    <lineage>
        <taxon>Eukaryota</taxon>
        <taxon>Fungi</taxon>
        <taxon>Dikarya</taxon>
        <taxon>Ascomycota</taxon>
        <taxon>Saccharomycotina</taxon>
        <taxon>Dipodascomycetes</taxon>
        <taxon>Dipodascales</taxon>
        <taxon>Dipodascales incertae sedis</taxon>
        <taxon>Yarrowia</taxon>
    </lineage>
</organism>
<dbReference type="GO" id="GO:0000064">
    <property type="term" value="F:L-ornithine transmembrane transporter activity"/>
    <property type="evidence" value="ECO:0007669"/>
    <property type="project" value="TreeGrafter"/>
</dbReference>
<dbReference type="InterPro" id="IPR018108">
    <property type="entry name" value="MCP_transmembrane"/>
</dbReference>
<dbReference type="Gene3D" id="1.50.40.10">
    <property type="entry name" value="Mitochondrial carrier domain"/>
    <property type="match status" value="2"/>
</dbReference>
<reference evidence="13 15" key="2">
    <citation type="submission" date="2018-07" db="EMBL/GenBank/DDBJ databases">
        <title>Draft Genome Assemblies for Five Robust Yarrowia lipolytica Strains Exhibiting High Lipid Production and Pentose Sugar Utilization and Sugar Alcohol Secretion from Undetoxified Lignocellulosic Biomass Hydrolysates.</title>
        <authorList>
            <consortium name="DOE Joint Genome Institute"/>
            <person name="Walker C."/>
            <person name="Ryu S."/>
            <person name="Na H."/>
            <person name="Zane M."/>
            <person name="LaButti K."/>
            <person name="Lipzen A."/>
            <person name="Haridas S."/>
            <person name="Barry K."/>
            <person name="Grigoriev I.V."/>
            <person name="Quarterman J."/>
            <person name="Slininger P."/>
            <person name="Dien B."/>
            <person name="Trinh C.T."/>
        </authorList>
    </citation>
    <scope>NUCLEOTIDE SEQUENCE [LARGE SCALE GENOMIC DNA]</scope>
    <source>
        <strain evidence="13 15">YB392</strain>
    </source>
</reference>
<keyword evidence="9 10" id="KW-0472">Membrane</keyword>
<dbReference type="PANTHER" id="PTHR45624:SF12">
    <property type="entry name" value="MITOCHONDRIAL ORNITHINE TRANSPORTER 1"/>
    <property type="match status" value="1"/>
</dbReference>
<dbReference type="InterPro" id="IPR023395">
    <property type="entry name" value="MCP_dom_sf"/>
</dbReference>
<dbReference type="Proteomes" id="UP000256601">
    <property type="component" value="Unassembled WGS sequence"/>
</dbReference>
<keyword evidence="5" id="KW-0677">Repeat</keyword>
<keyword evidence="4 10" id="KW-0812">Transmembrane</keyword>
<dbReference type="PRINTS" id="PR00926">
    <property type="entry name" value="MITOCARRIER"/>
</dbReference>
<dbReference type="PROSITE" id="PS50920">
    <property type="entry name" value="SOLCAR"/>
    <property type="match status" value="3"/>
</dbReference>
<dbReference type="OMA" id="VWFLAFE"/>
<dbReference type="AlphaFoldDB" id="A0A1D8NKB9"/>
<dbReference type="OrthoDB" id="409586at2759"/>
<dbReference type="GO" id="GO:0005743">
    <property type="term" value="C:mitochondrial inner membrane"/>
    <property type="evidence" value="ECO:0007669"/>
    <property type="project" value="UniProtKB-SubCell"/>
</dbReference>
<dbReference type="EMBL" id="KZ858961">
    <property type="protein sequence ID" value="RDW27529.1"/>
    <property type="molecule type" value="Genomic_DNA"/>
</dbReference>
<dbReference type="GO" id="GO:1990575">
    <property type="term" value="P:mitochondrial L-ornithine transmembrane transport"/>
    <property type="evidence" value="ECO:0007669"/>
    <property type="project" value="TreeGrafter"/>
</dbReference>
<evidence type="ECO:0000313" key="15">
    <source>
        <dbReference type="Proteomes" id="UP000256601"/>
    </source>
</evidence>
<dbReference type="InterPro" id="IPR002067">
    <property type="entry name" value="MCP"/>
</dbReference>
<dbReference type="GeneID" id="2911606"/>
<evidence type="ECO:0000256" key="8">
    <source>
        <dbReference type="ARBA" id="ARBA00023128"/>
    </source>
</evidence>
<keyword evidence="6" id="KW-0999">Mitochondrion inner membrane</keyword>